<dbReference type="EMBL" id="JAJEPW010000003">
    <property type="protein sequence ID" value="MCC2128345.1"/>
    <property type="molecule type" value="Genomic_DNA"/>
</dbReference>
<dbReference type="Proteomes" id="UP001199319">
    <property type="component" value="Unassembled WGS sequence"/>
</dbReference>
<evidence type="ECO:0000313" key="2">
    <source>
        <dbReference type="EMBL" id="MCC2128345.1"/>
    </source>
</evidence>
<keyword evidence="3" id="KW-1185">Reference proteome</keyword>
<comment type="caution">
    <text evidence="2">The sequence shown here is derived from an EMBL/GenBank/DDBJ whole genome shotgun (WGS) entry which is preliminary data.</text>
</comment>
<proteinExistence type="predicted"/>
<name>A0AAE3DDF2_9FIRM</name>
<keyword evidence="1" id="KW-0812">Transmembrane</keyword>
<dbReference type="RefSeq" id="WP_302927753.1">
    <property type="nucleotide sequence ID" value="NZ_JAJEPW010000003.1"/>
</dbReference>
<gene>
    <name evidence="2" type="ORF">LKD37_02230</name>
</gene>
<keyword evidence="1" id="KW-0472">Membrane</keyword>
<accession>A0AAE3DDF2</accession>
<evidence type="ECO:0000313" key="3">
    <source>
        <dbReference type="Proteomes" id="UP001199319"/>
    </source>
</evidence>
<organism evidence="2 3">
    <name type="scientific">Brotocaccenecus cirricatena</name>
    <dbReference type="NCBI Taxonomy" id="3064195"/>
    <lineage>
        <taxon>Bacteria</taxon>
        <taxon>Bacillati</taxon>
        <taxon>Bacillota</taxon>
        <taxon>Clostridia</taxon>
        <taxon>Eubacteriales</taxon>
        <taxon>Oscillospiraceae</taxon>
        <taxon>Brotocaccenecus</taxon>
    </lineage>
</organism>
<reference evidence="2" key="1">
    <citation type="submission" date="2021-10" db="EMBL/GenBank/DDBJ databases">
        <title>Anaerobic single-cell dispensing facilitates the cultivation of human gut bacteria.</title>
        <authorList>
            <person name="Afrizal A."/>
        </authorList>
    </citation>
    <scope>NUCLEOTIDE SEQUENCE</scope>
    <source>
        <strain evidence="2">CLA-AA-H272</strain>
    </source>
</reference>
<evidence type="ECO:0000256" key="1">
    <source>
        <dbReference type="SAM" id="Phobius"/>
    </source>
</evidence>
<sequence length="181" mass="20903">MKRGTGKKIILLMVLLAMVGGIVYTVLTWPIYPQPRKNVDSYAQLRQDMEKTGVLVPPENVLPWVETFYSQELDGRDRLSKPKAFLMSGTVEYGGASYRAEIFESQKWSFEWRAEISLRENYRMTPIYRDAWDDSVLYFLSIDGHIYTVTVYADGKMSQDAVDYFDGLLLEACHTVVDLYQ</sequence>
<feature type="transmembrane region" description="Helical" evidence="1">
    <location>
        <begin position="9"/>
        <end position="32"/>
    </location>
</feature>
<protein>
    <submittedName>
        <fullName evidence="2">Uncharacterized protein</fullName>
    </submittedName>
</protein>
<dbReference type="AlphaFoldDB" id="A0AAE3DDF2"/>
<keyword evidence="1" id="KW-1133">Transmembrane helix</keyword>